<keyword evidence="7" id="KW-1185">Reference proteome</keyword>
<sequence>MTTQDVDFKALYQSSLKLTTSIDDFGIPPLEKGLEQLEDASRVFQQQQQQEPIGVRRGGERGPTARRLPAGGVRPPAADKANFLLAAKGIDAEKLTKDLQSFELTPGFEPETPLGETDIEGYLTHHHEMIILTAIEDVNRRTMEATHDRMNQAMIDDFDHAKQRFLEQLGGATQMGVRSYPRIPEQSDSANAFGATRDSGMNSSSARFGSSFIGRSDVDLSQSGMAFSSSTDTPLRVSQLSVESLLTEEMKTYYAVIKDLTHGRVPGARSQFDLLGAFERSCAESVPANMLGSKGEATLKCWQLLSCMLLGGDKKTHGTALAEREFSQFFDDEQQKRLLQYRFAFGARVFLENQFRTFVQQTVEKQQLSTGGVPDLLSNIRAFVRYLQSSKYGSSASDNGVAAGTDANVWALVYYCIRCGGDQEAVDLVSSSMRAGDASLDVDVQCALRFRASQRRTSQDPSVSAAHSFSKQFPAEYERLVERYHRLTSASMDAVSVINPYERCVINLLCFGNPNASEPRILTTIEDYMWQRLCFIQRVGAASSSAPDSTYTISRLARSIQKFGPAHFESPASNKSNNFSAFLYFEILLMTQEFDQAINYIAAKGFLLEAVHFAVTLQHYGLLRSTSNDMSDVGDEERGVDMVRLIRQYVHSFQRANAVEAAEYISCIPDAAAKKELLADLLLETRKFDSLVGFTSNTDGCRTRGIFDRVLKDESEAEIKALILNAARKAESRGRPHDALALLKSAGDIEGIISLLNAQLGAVLAASRPEREEWVRVAKDFAERWMRYPWVQSIANKYLRSAALAFQTLLNISIFLDLFEKQEFEDALRFVDELDVLPLASSNNLTLCVDRFLAFDESVRQNFHLLLLGYLECLVRNTERIKAQVANGDAKRAAINSLRAKAELVVTFAGMIKFRLPTGTHERLHRMEAMIY</sequence>
<dbReference type="AlphaFoldDB" id="A0AAV2YYD0"/>
<organism evidence="6 7">
    <name type="scientific">Lagenidium giganteum</name>
    <dbReference type="NCBI Taxonomy" id="4803"/>
    <lineage>
        <taxon>Eukaryota</taxon>
        <taxon>Sar</taxon>
        <taxon>Stramenopiles</taxon>
        <taxon>Oomycota</taxon>
        <taxon>Peronosporomycetes</taxon>
        <taxon>Pythiales</taxon>
        <taxon>Pythiaceae</taxon>
    </lineage>
</organism>
<dbReference type="Proteomes" id="UP001146120">
    <property type="component" value="Unassembled WGS sequence"/>
</dbReference>
<keyword evidence="4" id="KW-0653">Protein transport</keyword>
<dbReference type="GO" id="GO:0005643">
    <property type="term" value="C:nuclear pore"/>
    <property type="evidence" value="ECO:0007669"/>
    <property type="project" value="UniProtKB-SubCell"/>
</dbReference>
<dbReference type="PANTHER" id="PTHR11225">
    <property type="entry name" value="NUCLEAR PORE COMPLEX PROTEIN NUP93 NUCLEOPORIN NUP93 DEAD EYE PROTEIN"/>
    <property type="match status" value="1"/>
</dbReference>
<dbReference type="GO" id="GO:0016973">
    <property type="term" value="P:poly(A)+ mRNA export from nucleus"/>
    <property type="evidence" value="ECO:0007669"/>
    <property type="project" value="TreeGrafter"/>
</dbReference>
<dbReference type="PANTHER" id="PTHR11225:SF4">
    <property type="entry name" value="NUCLEAR PORE COMPLEX PROTEIN NUP93"/>
    <property type="match status" value="1"/>
</dbReference>
<comment type="subcellular location">
    <subcellularLocation>
        <location evidence="1">Nucleus envelope</location>
    </subcellularLocation>
    <subcellularLocation>
        <location evidence="4">Nucleus</location>
        <location evidence="4">Nuclear pore complex</location>
    </subcellularLocation>
</comment>
<evidence type="ECO:0000256" key="1">
    <source>
        <dbReference type="ARBA" id="ARBA00004259"/>
    </source>
</evidence>
<keyword evidence="3 4" id="KW-0539">Nucleus</keyword>
<evidence type="ECO:0000256" key="2">
    <source>
        <dbReference type="ARBA" id="ARBA00010186"/>
    </source>
</evidence>
<evidence type="ECO:0000313" key="7">
    <source>
        <dbReference type="Proteomes" id="UP001146120"/>
    </source>
</evidence>
<gene>
    <name evidence="6" type="ORF">N0F65_002029</name>
</gene>
<keyword evidence="4" id="KW-0509">mRNA transport</keyword>
<reference evidence="6" key="1">
    <citation type="submission" date="2022-11" db="EMBL/GenBank/DDBJ databases">
        <authorList>
            <person name="Morgan W.R."/>
            <person name="Tartar A."/>
        </authorList>
    </citation>
    <scope>NUCLEOTIDE SEQUENCE</scope>
    <source>
        <strain evidence="6">ARSEF 373</strain>
    </source>
</reference>
<keyword evidence="4" id="KW-0472">Membrane</keyword>
<evidence type="ECO:0000256" key="5">
    <source>
        <dbReference type="SAM" id="MobiDB-lite"/>
    </source>
</evidence>
<evidence type="ECO:0000256" key="3">
    <source>
        <dbReference type="ARBA" id="ARBA00023242"/>
    </source>
</evidence>
<comment type="similarity">
    <text evidence="2 4">Belongs to the nucleoporin interacting component (NIC) family.</text>
</comment>
<keyword evidence="4" id="KW-0906">Nuclear pore complex</keyword>
<dbReference type="GO" id="GO:0017056">
    <property type="term" value="F:structural constituent of nuclear pore"/>
    <property type="evidence" value="ECO:0007669"/>
    <property type="project" value="InterPro"/>
</dbReference>
<comment type="caution">
    <text evidence="6">The sequence shown here is derived from an EMBL/GenBank/DDBJ whole genome shotgun (WGS) entry which is preliminary data.</text>
</comment>
<dbReference type="GO" id="GO:0006606">
    <property type="term" value="P:protein import into nucleus"/>
    <property type="evidence" value="ECO:0007669"/>
    <property type="project" value="TreeGrafter"/>
</dbReference>
<protein>
    <recommendedName>
        <fullName evidence="4">Nuclear pore protein</fullName>
    </recommendedName>
</protein>
<dbReference type="InterPro" id="IPR007231">
    <property type="entry name" value="Nucleoporin_int_Nup93/Nic96"/>
</dbReference>
<dbReference type="Pfam" id="PF04097">
    <property type="entry name" value="Nic96"/>
    <property type="match status" value="1"/>
</dbReference>
<proteinExistence type="inferred from homology"/>
<feature type="region of interest" description="Disordered" evidence="5">
    <location>
        <begin position="46"/>
        <end position="72"/>
    </location>
</feature>
<accession>A0AAV2YYD0</accession>
<dbReference type="EMBL" id="DAKRPA010000072">
    <property type="protein sequence ID" value="DBA00026.1"/>
    <property type="molecule type" value="Genomic_DNA"/>
</dbReference>
<keyword evidence="4" id="KW-0813">Transport</keyword>
<evidence type="ECO:0000256" key="4">
    <source>
        <dbReference type="RuleBase" id="RU364035"/>
    </source>
</evidence>
<keyword evidence="4" id="KW-0811">Translocation</keyword>
<reference evidence="6" key="2">
    <citation type="journal article" date="2023" name="Microbiol Resour">
        <title>Decontamination and Annotation of the Draft Genome Sequence of the Oomycete Lagenidium giganteum ARSEF 373.</title>
        <authorList>
            <person name="Morgan W.R."/>
            <person name="Tartar A."/>
        </authorList>
    </citation>
    <scope>NUCLEOTIDE SEQUENCE</scope>
    <source>
        <strain evidence="6">ARSEF 373</strain>
    </source>
</reference>
<name>A0AAV2YYD0_9STRA</name>
<evidence type="ECO:0000313" key="6">
    <source>
        <dbReference type="EMBL" id="DBA00026.1"/>
    </source>
</evidence>